<evidence type="ECO:0000256" key="6">
    <source>
        <dbReference type="SAM" id="Phobius"/>
    </source>
</evidence>
<feature type="transmembrane region" description="Helical" evidence="6">
    <location>
        <begin position="48"/>
        <end position="70"/>
    </location>
</feature>
<reference evidence="8 9" key="1">
    <citation type="submission" date="2021-03" db="EMBL/GenBank/DDBJ databases">
        <title>Genomic Encyclopedia of Type Strains, Phase IV (KMG-IV): sequencing the most valuable type-strain genomes for metagenomic binning, comparative biology and taxonomic classification.</title>
        <authorList>
            <person name="Goeker M."/>
        </authorList>
    </citation>
    <scope>NUCLEOTIDE SEQUENCE [LARGE SCALE GENOMIC DNA]</scope>
    <source>
        <strain evidence="8 9">DSM 25609</strain>
    </source>
</reference>
<feature type="transmembrane region" description="Helical" evidence="6">
    <location>
        <begin position="283"/>
        <end position="301"/>
    </location>
</feature>
<feature type="transmembrane region" description="Helical" evidence="6">
    <location>
        <begin position="12"/>
        <end position="28"/>
    </location>
</feature>
<feature type="transmembrane region" description="Helical" evidence="6">
    <location>
        <begin position="140"/>
        <end position="161"/>
    </location>
</feature>
<evidence type="ECO:0000256" key="4">
    <source>
        <dbReference type="ARBA" id="ARBA00022989"/>
    </source>
</evidence>
<feature type="transmembrane region" description="Helical" evidence="6">
    <location>
        <begin position="217"/>
        <end position="240"/>
    </location>
</feature>
<feature type="transmembrane region" description="Helical" evidence="6">
    <location>
        <begin position="307"/>
        <end position="331"/>
    </location>
</feature>
<name>A0ABS4IFZ3_9BACI</name>
<keyword evidence="5 6" id="KW-0472">Membrane</keyword>
<dbReference type="InterPro" id="IPR036259">
    <property type="entry name" value="MFS_trans_sf"/>
</dbReference>
<feature type="domain" description="Major facilitator superfamily (MFS) profile" evidence="7">
    <location>
        <begin position="15"/>
        <end position="397"/>
    </location>
</feature>
<proteinExistence type="predicted"/>
<evidence type="ECO:0000259" key="7">
    <source>
        <dbReference type="PROSITE" id="PS50850"/>
    </source>
</evidence>
<keyword evidence="4 6" id="KW-1133">Transmembrane helix</keyword>
<dbReference type="EMBL" id="JAGGKX010000008">
    <property type="protein sequence ID" value="MBP1969773.1"/>
    <property type="molecule type" value="Genomic_DNA"/>
</dbReference>
<dbReference type="Gene3D" id="1.20.1250.20">
    <property type="entry name" value="MFS general substrate transporter like domains"/>
    <property type="match status" value="2"/>
</dbReference>
<dbReference type="PROSITE" id="PS50850">
    <property type="entry name" value="MFS"/>
    <property type="match status" value="1"/>
</dbReference>
<evidence type="ECO:0000256" key="1">
    <source>
        <dbReference type="ARBA" id="ARBA00004651"/>
    </source>
</evidence>
<evidence type="ECO:0000256" key="3">
    <source>
        <dbReference type="ARBA" id="ARBA00022692"/>
    </source>
</evidence>
<feature type="transmembrane region" description="Helical" evidence="6">
    <location>
        <begin position="252"/>
        <end position="271"/>
    </location>
</feature>
<dbReference type="InterPro" id="IPR020846">
    <property type="entry name" value="MFS_dom"/>
</dbReference>
<feature type="transmembrane region" description="Helical" evidence="6">
    <location>
        <begin position="173"/>
        <end position="191"/>
    </location>
</feature>
<comment type="subcellular location">
    <subcellularLocation>
        <location evidence="1">Cell membrane</location>
        <topology evidence="1">Multi-pass membrane protein</topology>
    </subcellularLocation>
</comment>
<gene>
    <name evidence="8" type="ORF">J2Z83_001881</name>
</gene>
<dbReference type="Proteomes" id="UP001519345">
    <property type="component" value="Unassembled WGS sequence"/>
</dbReference>
<evidence type="ECO:0000256" key="2">
    <source>
        <dbReference type="ARBA" id="ARBA00022448"/>
    </source>
</evidence>
<evidence type="ECO:0000256" key="5">
    <source>
        <dbReference type="ARBA" id="ARBA00023136"/>
    </source>
</evidence>
<dbReference type="Pfam" id="PF07690">
    <property type="entry name" value="MFS_1"/>
    <property type="match status" value="1"/>
</dbReference>
<feature type="transmembrane region" description="Helical" evidence="6">
    <location>
        <begin position="82"/>
        <end position="100"/>
    </location>
</feature>
<accession>A0ABS4IFZ3</accession>
<keyword evidence="3 6" id="KW-0812">Transmembrane</keyword>
<sequence>MGIYKFEDMRRYNQILLVAGIIIISFNLRPAITAVGPLVGMIQDDLGLASWSIGILTSLPLIGFAVMSPVAPWLGNKYTNEIVLIGGMITLAVGIVLRLVPMAVFLFGGTLLIGLGIAVANVLLPGVLKERFPNRVPLMTGVYSTAMGLVAALASGVSVPLANMDGLGWELSLAVWLIPALMGVAIWGYFFKQRRSANEVKVQYIAANDTRMWRSRLAWQVAVFLGLQAFLYYVVIAWLPEIVQGSGISTNAAGWMLSYSQFVGLPFGFLLPVIAGKLKSQSTLTVGICLLALLGSIGLLFSEIYVIMIASVTLLGIATGSLFPLALAFLGMRAAGPRQAAELSGMAQALGYFLAAIGPILMGYLRDVANGWQLPLIILIIVIIAMTITGYGAGRNRTISDEFEDMSR</sequence>
<feature type="transmembrane region" description="Helical" evidence="6">
    <location>
        <begin position="371"/>
        <end position="393"/>
    </location>
</feature>
<feature type="transmembrane region" description="Helical" evidence="6">
    <location>
        <begin position="106"/>
        <end position="128"/>
    </location>
</feature>
<protein>
    <submittedName>
        <fullName evidence="8">CP family cyanate transporter-like MFS transporter</fullName>
    </submittedName>
</protein>
<organism evidence="8 9">
    <name type="scientific">Virgibacillus natechei</name>
    <dbReference type="NCBI Taxonomy" id="1216297"/>
    <lineage>
        <taxon>Bacteria</taxon>
        <taxon>Bacillati</taxon>
        <taxon>Bacillota</taxon>
        <taxon>Bacilli</taxon>
        <taxon>Bacillales</taxon>
        <taxon>Bacillaceae</taxon>
        <taxon>Virgibacillus</taxon>
    </lineage>
</organism>
<dbReference type="CDD" id="cd17339">
    <property type="entry name" value="MFS_NIMT_CynX_like"/>
    <property type="match status" value="1"/>
</dbReference>
<keyword evidence="2" id="KW-0813">Transport</keyword>
<evidence type="ECO:0000313" key="8">
    <source>
        <dbReference type="EMBL" id="MBP1969773.1"/>
    </source>
</evidence>
<dbReference type="InterPro" id="IPR011701">
    <property type="entry name" value="MFS"/>
</dbReference>
<dbReference type="SUPFAM" id="SSF103473">
    <property type="entry name" value="MFS general substrate transporter"/>
    <property type="match status" value="1"/>
</dbReference>
<feature type="transmembrane region" description="Helical" evidence="6">
    <location>
        <begin position="343"/>
        <end position="365"/>
    </location>
</feature>
<dbReference type="PANTHER" id="PTHR23523">
    <property type="match status" value="1"/>
</dbReference>
<dbReference type="InterPro" id="IPR052524">
    <property type="entry name" value="MFS_Cyanate_Porter"/>
</dbReference>
<dbReference type="RefSeq" id="WP_209462953.1">
    <property type="nucleotide sequence ID" value="NZ_CP110224.1"/>
</dbReference>
<evidence type="ECO:0000313" key="9">
    <source>
        <dbReference type="Proteomes" id="UP001519345"/>
    </source>
</evidence>
<comment type="caution">
    <text evidence="8">The sequence shown here is derived from an EMBL/GenBank/DDBJ whole genome shotgun (WGS) entry which is preliminary data.</text>
</comment>
<keyword evidence="9" id="KW-1185">Reference proteome</keyword>
<dbReference type="PANTHER" id="PTHR23523:SF2">
    <property type="entry name" value="2-NITROIMIDAZOLE TRANSPORTER"/>
    <property type="match status" value="1"/>
</dbReference>